<sequence>MARPLLLFTIIIGVLFGFSLFILWLVAITHKVKFHVAGADLTQFNLTDDDQLLYNLDLNITAGNPSQRFGINFDNIQVAVLYHDIEFGNTTLAPFYQGQDGTRLLRMKFDGQRPVKLDAVRLAVFTLEQIAEIFSIQVELRLKIRVNVAVVKIKLNPKVDCGFNVPLLSRRRSSFLRFRIIGCRVRY</sequence>
<proteinExistence type="predicted"/>
<organism evidence="7 8">
    <name type="scientific">Momordica charantia</name>
    <name type="common">Bitter gourd</name>
    <name type="synonym">Balsam pear</name>
    <dbReference type="NCBI Taxonomy" id="3673"/>
    <lineage>
        <taxon>Eukaryota</taxon>
        <taxon>Viridiplantae</taxon>
        <taxon>Streptophyta</taxon>
        <taxon>Embryophyta</taxon>
        <taxon>Tracheophyta</taxon>
        <taxon>Spermatophyta</taxon>
        <taxon>Magnoliopsida</taxon>
        <taxon>eudicotyledons</taxon>
        <taxon>Gunneridae</taxon>
        <taxon>Pentapetalae</taxon>
        <taxon>rosids</taxon>
        <taxon>fabids</taxon>
        <taxon>Cucurbitales</taxon>
        <taxon>Cucurbitaceae</taxon>
        <taxon>Momordiceae</taxon>
        <taxon>Momordica</taxon>
    </lineage>
</organism>
<dbReference type="RefSeq" id="XP_022144758.1">
    <property type="nucleotide sequence ID" value="XM_022289066.1"/>
</dbReference>
<evidence type="ECO:0000313" key="8">
    <source>
        <dbReference type="RefSeq" id="XP_022144758.1"/>
    </source>
</evidence>
<evidence type="ECO:0000259" key="6">
    <source>
        <dbReference type="Pfam" id="PF03168"/>
    </source>
</evidence>
<reference evidence="8" key="1">
    <citation type="submission" date="2025-08" db="UniProtKB">
        <authorList>
            <consortium name="RefSeq"/>
        </authorList>
    </citation>
    <scope>IDENTIFICATION</scope>
    <source>
        <strain evidence="8">OHB3-1</strain>
    </source>
</reference>
<feature type="transmembrane region" description="Helical" evidence="5">
    <location>
        <begin position="6"/>
        <end position="27"/>
    </location>
</feature>
<dbReference type="InterPro" id="IPR004864">
    <property type="entry name" value="LEA_2"/>
</dbReference>
<evidence type="ECO:0000256" key="2">
    <source>
        <dbReference type="ARBA" id="ARBA00022692"/>
    </source>
</evidence>
<gene>
    <name evidence="8" type="primary">LOC111014371</name>
</gene>
<protein>
    <submittedName>
        <fullName evidence="8">NDR1/HIN1-like protein 3</fullName>
    </submittedName>
</protein>
<evidence type="ECO:0000256" key="4">
    <source>
        <dbReference type="ARBA" id="ARBA00023136"/>
    </source>
</evidence>
<keyword evidence="2 5" id="KW-0812">Transmembrane</keyword>
<dbReference type="AlphaFoldDB" id="A0A6J1CU57"/>
<dbReference type="Proteomes" id="UP000504603">
    <property type="component" value="Unplaced"/>
</dbReference>
<evidence type="ECO:0000256" key="3">
    <source>
        <dbReference type="ARBA" id="ARBA00022989"/>
    </source>
</evidence>
<dbReference type="GeneID" id="111014371"/>
<evidence type="ECO:0000313" key="7">
    <source>
        <dbReference type="Proteomes" id="UP000504603"/>
    </source>
</evidence>
<evidence type="ECO:0000256" key="5">
    <source>
        <dbReference type="SAM" id="Phobius"/>
    </source>
</evidence>
<keyword evidence="4 5" id="KW-0472">Membrane</keyword>
<name>A0A6J1CU57_MOMCH</name>
<dbReference type="GO" id="GO:0009506">
    <property type="term" value="C:plasmodesma"/>
    <property type="evidence" value="ECO:0007669"/>
    <property type="project" value="TreeGrafter"/>
</dbReference>
<dbReference type="InterPro" id="IPR044839">
    <property type="entry name" value="NDR1-like"/>
</dbReference>
<feature type="domain" description="Late embryogenesis abundant protein LEA-2 subgroup" evidence="6">
    <location>
        <begin position="61"/>
        <end position="150"/>
    </location>
</feature>
<keyword evidence="7" id="KW-1185">Reference proteome</keyword>
<dbReference type="Pfam" id="PF03168">
    <property type="entry name" value="LEA_2"/>
    <property type="match status" value="1"/>
</dbReference>
<keyword evidence="3 5" id="KW-1133">Transmembrane helix</keyword>
<dbReference type="PANTHER" id="PTHR31415">
    <property type="entry name" value="OS05G0367900 PROTEIN"/>
    <property type="match status" value="1"/>
</dbReference>
<evidence type="ECO:0000256" key="1">
    <source>
        <dbReference type="ARBA" id="ARBA00004167"/>
    </source>
</evidence>
<comment type="subcellular location">
    <subcellularLocation>
        <location evidence="1">Membrane</location>
        <topology evidence="1">Single-pass membrane protein</topology>
    </subcellularLocation>
</comment>
<dbReference type="GO" id="GO:0005886">
    <property type="term" value="C:plasma membrane"/>
    <property type="evidence" value="ECO:0007669"/>
    <property type="project" value="TreeGrafter"/>
</dbReference>
<dbReference type="GO" id="GO:0098542">
    <property type="term" value="P:defense response to other organism"/>
    <property type="evidence" value="ECO:0007669"/>
    <property type="project" value="InterPro"/>
</dbReference>
<accession>A0A6J1CU57</accession>
<dbReference type="PANTHER" id="PTHR31415:SF4">
    <property type="entry name" value="NDR1_HIN1-LIKE PROTEIN 3"/>
    <property type="match status" value="1"/>
</dbReference>
<dbReference type="OrthoDB" id="1889094at2759"/>
<dbReference type="KEGG" id="mcha:111014371"/>